<keyword evidence="4" id="KW-0472">Membrane</keyword>
<gene>
    <name evidence="6" type="ORF">WG219_10170</name>
</gene>
<accession>A0ABZ2RQ64</accession>
<dbReference type="Pfam" id="PF06803">
    <property type="entry name" value="DUF1232"/>
    <property type="match status" value="1"/>
</dbReference>
<keyword evidence="2" id="KW-0812">Transmembrane</keyword>
<keyword evidence="7" id="KW-1185">Reference proteome</keyword>
<proteinExistence type="predicted"/>
<evidence type="ECO:0000313" key="7">
    <source>
        <dbReference type="Proteomes" id="UP001476583"/>
    </source>
</evidence>
<organism evidence="6 7">
    <name type="scientific">Ectopseudomonas mendocina</name>
    <name type="common">Pseudomonas mendocina</name>
    <dbReference type="NCBI Taxonomy" id="300"/>
    <lineage>
        <taxon>Bacteria</taxon>
        <taxon>Pseudomonadati</taxon>
        <taxon>Pseudomonadota</taxon>
        <taxon>Gammaproteobacteria</taxon>
        <taxon>Pseudomonadales</taxon>
        <taxon>Pseudomonadaceae</taxon>
        <taxon>Ectopseudomonas</taxon>
    </lineage>
</organism>
<keyword evidence="3" id="KW-1133">Transmembrane helix</keyword>
<dbReference type="Proteomes" id="UP001476583">
    <property type="component" value="Chromosome"/>
</dbReference>
<protein>
    <submittedName>
        <fullName evidence="6">DUF1232 domain-containing protein</fullName>
    </submittedName>
</protein>
<evidence type="ECO:0000256" key="4">
    <source>
        <dbReference type="ARBA" id="ARBA00023136"/>
    </source>
</evidence>
<feature type="domain" description="DUF1232" evidence="5">
    <location>
        <begin position="72"/>
        <end position="106"/>
    </location>
</feature>
<evidence type="ECO:0000313" key="6">
    <source>
        <dbReference type="EMBL" id="WXL27785.1"/>
    </source>
</evidence>
<comment type="subcellular location">
    <subcellularLocation>
        <location evidence="1">Endomembrane system</location>
        <topology evidence="1">Multi-pass membrane protein</topology>
    </subcellularLocation>
</comment>
<dbReference type="EMBL" id="CP148074">
    <property type="protein sequence ID" value="WXL27785.1"/>
    <property type="molecule type" value="Genomic_DNA"/>
</dbReference>
<evidence type="ECO:0000256" key="1">
    <source>
        <dbReference type="ARBA" id="ARBA00004127"/>
    </source>
</evidence>
<name>A0ABZ2RQ64_ECTME</name>
<evidence type="ECO:0000256" key="2">
    <source>
        <dbReference type="ARBA" id="ARBA00022692"/>
    </source>
</evidence>
<dbReference type="InterPro" id="IPR010652">
    <property type="entry name" value="DUF1232"/>
</dbReference>
<reference evidence="6 7" key="1">
    <citation type="submission" date="2024-03" db="EMBL/GenBank/DDBJ databases">
        <title>Complete genome of BD2.</title>
        <authorList>
            <person name="Cao G."/>
        </authorList>
    </citation>
    <scope>NUCLEOTIDE SEQUENCE [LARGE SCALE GENOMIC DNA]</scope>
    <source>
        <strain evidence="6 7">BD2</strain>
    </source>
</reference>
<sequence>MKPLNNFARYEFLAKRFLKTGRLPSLLMSVARKREGLGSGFTDIKEHLKLFQSLCVAWIKGEYRAIKPQAFLSVIAALLYFVSPLDAVPDWLLGVGFVDDLAVLAWVLKKWSGELSAFKQWRDAQPPQIRQTLEHIPDSQTP</sequence>
<evidence type="ECO:0000256" key="3">
    <source>
        <dbReference type="ARBA" id="ARBA00022989"/>
    </source>
</evidence>
<evidence type="ECO:0000259" key="5">
    <source>
        <dbReference type="Pfam" id="PF06803"/>
    </source>
</evidence>